<dbReference type="EMBL" id="NESQ01000017">
    <property type="protein sequence ID" value="PUU83111.1"/>
    <property type="molecule type" value="Genomic_DNA"/>
</dbReference>
<sequence length="185" mass="21350">MNRCPIASSDADMKENENAYLGSEGRIIFNLYKFCQDSLSIILSKKISEDLLSHDWEELRAMLYIWENEFSVLDSELDQLFIKTGYKHLQEATCIALGSLAWSLSEYLTDSQWPHREVMAGITEVMVSLMPALADIFRPQEASDEWPVDGGDIIDELVRNVKSGVRYLYNFLLLLVDLFQRHYNN</sequence>
<name>A0A2T7A5T4_TUBBO</name>
<dbReference type="OrthoDB" id="5412071at2759"/>
<gene>
    <name evidence="1" type="ORF">B9Z19DRAFT_1189889</name>
</gene>
<evidence type="ECO:0000313" key="2">
    <source>
        <dbReference type="Proteomes" id="UP000244722"/>
    </source>
</evidence>
<reference evidence="1 2" key="1">
    <citation type="submission" date="2017-04" db="EMBL/GenBank/DDBJ databases">
        <title>Draft genome sequence of Tuber borchii Vittad., a whitish edible truffle.</title>
        <authorList>
            <consortium name="DOE Joint Genome Institute"/>
            <person name="Murat C."/>
            <person name="Kuo A."/>
            <person name="Barry K.W."/>
            <person name="Clum A."/>
            <person name="Dockter R.B."/>
            <person name="Fauchery L."/>
            <person name="Iotti M."/>
            <person name="Kohler A."/>
            <person name="Labutti K."/>
            <person name="Lindquist E.A."/>
            <person name="Lipzen A."/>
            <person name="Ohm R.A."/>
            <person name="Wang M."/>
            <person name="Grigoriev I.V."/>
            <person name="Zambonelli A."/>
            <person name="Martin F.M."/>
        </authorList>
    </citation>
    <scope>NUCLEOTIDE SEQUENCE [LARGE SCALE GENOMIC DNA]</scope>
    <source>
        <strain evidence="1 2">Tbo3840</strain>
    </source>
</reference>
<protein>
    <submittedName>
        <fullName evidence="1">Uncharacterized protein</fullName>
    </submittedName>
</protein>
<dbReference type="AlphaFoldDB" id="A0A2T7A5T4"/>
<dbReference type="STRING" id="42251.A0A2T7A5T4"/>
<evidence type="ECO:0000313" key="1">
    <source>
        <dbReference type="EMBL" id="PUU83111.1"/>
    </source>
</evidence>
<comment type="caution">
    <text evidence="1">The sequence shown here is derived from an EMBL/GenBank/DDBJ whole genome shotgun (WGS) entry which is preliminary data.</text>
</comment>
<accession>A0A2T7A5T4</accession>
<organism evidence="1 2">
    <name type="scientific">Tuber borchii</name>
    <name type="common">White truffle</name>
    <dbReference type="NCBI Taxonomy" id="42251"/>
    <lineage>
        <taxon>Eukaryota</taxon>
        <taxon>Fungi</taxon>
        <taxon>Dikarya</taxon>
        <taxon>Ascomycota</taxon>
        <taxon>Pezizomycotina</taxon>
        <taxon>Pezizomycetes</taxon>
        <taxon>Pezizales</taxon>
        <taxon>Tuberaceae</taxon>
        <taxon>Tuber</taxon>
    </lineage>
</organism>
<dbReference type="Proteomes" id="UP000244722">
    <property type="component" value="Unassembled WGS sequence"/>
</dbReference>
<proteinExistence type="predicted"/>
<keyword evidence="2" id="KW-1185">Reference proteome</keyword>